<sequence>MVLFHLTFELLNFSLDSLSGLGFDGGIGTATGIGSEAEAILETQDGSGLRGPLRRGILQIGGCTFNDGQKRWDRCKQSG</sequence>
<organism evidence="1 2">
    <name type="scientific">Diphasiastrum complanatum</name>
    <name type="common">Issler's clubmoss</name>
    <name type="synonym">Lycopodium complanatum</name>
    <dbReference type="NCBI Taxonomy" id="34168"/>
    <lineage>
        <taxon>Eukaryota</taxon>
        <taxon>Viridiplantae</taxon>
        <taxon>Streptophyta</taxon>
        <taxon>Embryophyta</taxon>
        <taxon>Tracheophyta</taxon>
        <taxon>Lycopodiopsida</taxon>
        <taxon>Lycopodiales</taxon>
        <taxon>Lycopodiaceae</taxon>
        <taxon>Lycopodioideae</taxon>
        <taxon>Diphasiastrum</taxon>
    </lineage>
</organism>
<dbReference type="EMBL" id="CM055107">
    <property type="protein sequence ID" value="KAJ7527107.1"/>
    <property type="molecule type" value="Genomic_DNA"/>
</dbReference>
<accession>A0ACC2BBK4</accession>
<reference evidence="2" key="1">
    <citation type="journal article" date="2024" name="Proc. Natl. Acad. Sci. U.S.A.">
        <title>Extraordinary preservation of gene collinearity over three hundred million years revealed in homosporous lycophytes.</title>
        <authorList>
            <person name="Li C."/>
            <person name="Wickell D."/>
            <person name="Kuo L.Y."/>
            <person name="Chen X."/>
            <person name="Nie B."/>
            <person name="Liao X."/>
            <person name="Peng D."/>
            <person name="Ji J."/>
            <person name="Jenkins J."/>
            <person name="Williams M."/>
            <person name="Shu S."/>
            <person name="Plott C."/>
            <person name="Barry K."/>
            <person name="Rajasekar S."/>
            <person name="Grimwood J."/>
            <person name="Han X."/>
            <person name="Sun S."/>
            <person name="Hou Z."/>
            <person name="He W."/>
            <person name="Dai G."/>
            <person name="Sun C."/>
            <person name="Schmutz J."/>
            <person name="Leebens-Mack J.H."/>
            <person name="Li F.W."/>
            <person name="Wang L."/>
        </authorList>
    </citation>
    <scope>NUCLEOTIDE SEQUENCE [LARGE SCALE GENOMIC DNA]</scope>
    <source>
        <strain evidence="2">cv. PW_Plant_1</strain>
    </source>
</reference>
<protein>
    <submittedName>
        <fullName evidence="1">Uncharacterized protein</fullName>
    </submittedName>
</protein>
<keyword evidence="2" id="KW-1185">Reference proteome</keyword>
<evidence type="ECO:0000313" key="2">
    <source>
        <dbReference type="Proteomes" id="UP001162992"/>
    </source>
</evidence>
<comment type="caution">
    <text evidence="1">The sequence shown here is derived from an EMBL/GenBank/DDBJ whole genome shotgun (WGS) entry which is preliminary data.</text>
</comment>
<evidence type="ECO:0000313" key="1">
    <source>
        <dbReference type="EMBL" id="KAJ7527107.1"/>
    </source>
</evidence>
<name>A0ACC2BBK4_DIPCM</name>
<dbReference type="Proteomes" id="UP001162992">
    <property type="component" value="Chromosome 16"/>
</dbReference>
<gene>
    <name evidence="1" type="ORF">O6H91_16G037200</name>
</gene>
<proteinExistence type="predicted"/>